<dbReference type="STRING" id="2045.KR76_15280"/>
<dbReference type="OrthoDB" id="3836056at2"/>
<accession>A0A0A1DKA7</accession>
<dbReference type="RefSeq" id="WP_038679471.1">
    <property type="nucleotide sequence ID" value="NZ_BJMC01000009.1"/>
</dbReference>
<evidence type="ECO:0000313" key="1">
    <source>
        <dbReference type="EMBL" id="AIY17789.1"/>
    </source>
</evidence>
<dbReference type="KEGG" id="psim:KR76_15280"/>
<keyword evidence="2" id="KW-1185">Reference proteome</keyword>
<name>A0A0A1DKA7_NOCSI</name>
<reference evidence="1 2" key="1">
    <citation type="journal article" date="2015" name="Genome Announc.">
        <title>Complete Genome Sequence of Steroid-Transforming Nocardioides simplex VKM Ac-2033D.</title>
        <authorList>
            <person name="Shtratnikova V.Y."/>
            <person name="Schelkunov M.I."/>
            <person name="Pekov Y.A."/>
            <person name="Fokina V.V."/>
            <person name="Logacheva M.D."/>
            <person name="Sokolov S.L."/>
            <person name="Bragin E.Y."/>
            <person name="Ashapkin V.V."/>
            <person name="Donova M.V."/>
        </authorList>
    </citation>
    <scope>NUCLEOTIDE SEQUENCE [LARGE SCALE GENOMIC DNA]</scope>
    <source>
        <strain evidence="1 2">VKM Ac-2033D</strain>
    </source>
</reference>
<dbReference type="EMBL" id="CP009896">
    <property type="protein sequence ID" value="AIY17789.1"/>
    <property type="molecule type" value="Genomic_DNA"/>
</dbReference>
<gene>
    <name evidence="1" type="ORF">KR76_15280</name>
</gene>
<sequence>MPNRPGEPDLEVYIGGQPLSTIAAWGDAEITHGRNGPIAATWGMALKPKERPYQLVRNAPVTWRSGGRRISFGILDEPDWDAGEFTMIGGARLGEGAEPLTAAGAITSKLNTAIDQAVARGVTRGWFRGGDFGNTDLAGPEGASGVDDPNPGKLNELMDLWATQGSVGGVTRQWRVTGDGLVVPTVEDESTPQLLLLPGTTSIGVSGTEVTDRVFLRYNDSAATRLRTASYPAQTPIGGIERRASIVHLGPMTAARATTIAEGMYRRAQAGRTGWTNGWELSADQMTTVGGQRPSLALVRAGVTAQAMDQPDPRGVSPALNVVLDETTWRVAEGLIQLNPVGLVARTWEQVMAEALARDE</sequence>
<dbReference type="HOGENOM" id="CLU_769103_0_0_11"/>
<proteinExistence type="predicted"/>
<dbReference type="AlphaFoldDB" id="A0A0A1DKA7"/>
<protein>
    <submittedName>
        <fullName evidence="1">Uncharacterized protein</fullName>
    </submittedName>
</protein>
<dbReference type="GeneID" id="96610209"/>
<dbReference type="Proteomes" id="UP000030300">
    <property type="component" value="Chromosome"/>
</dbReference>
<organism evidence="1 2">
    <name type="scientific">Nocardioides simplex</name>
    <name type="common">Arthrobacter simplex</name>
    <dbReference type="NCBI Taxonomy" id="2045"/>
    <lineage>
        <taxon>Bacteria</taxon>
        <taxon>Bacillati</taxon>
        <taxon>Actinomycetota</taxon>
        <taxon>Actinomycetes</taxon>
        <taxon>Propionibacteriales</taxon>
        <taxon>Nocardioidaceae</taxon>
        <taxon>Pimelobacter</taxon>
    </lineage>
</organism>
<evidence type="ECO:0000313" key="2">
    <source>
        <dbReference type="Proteomes" id="UP000030300"/>
    </source>
</evidence>